<evidence type="ECO:0000313" key="1">
    <source>
        <dbReference type="EMBL" id="CAM9567095.1"/>
    </source>
</evidence>
<reference evidence="1" key="1">
    <citation type="submission" date="2023-05" db="EMBL/GenBank/DDBJ databases">
        <authorList>
            <consortium name="ELIXIR-Norway"/>
        </authorList>
    </citation>
    <scope>NUCLEOTIDE SEQUENCE</scope>
</reference>
<name>A0AC59YBZ5_RANTA</name>
<proteinExistence type="predicted"/>
<sequence length="107" mass="12111">MKNILPQSHQQSLTFSFMPLSNLSSLFSESVVTFVFLYGDLKTLCLFSQKKNTSLKKLCMCLLNTALVSNVYVSDKFTNILDYPPSFSLVLSCNSSWTDFANWCLSK</sequence>
<evidence type="ECO:0000313" key="2">
    <source>
        <dbReference type="Proteomes" id="UP001162501"/>
    </source>
</evidence>
<gene>
    <name evidence="1" type="ORF">MRATA1EN22A_LOCUS4348</name>
</gene>
<accession>A0AC59YBZ5</accession>
<dbReference type="EMBL" id="OX596096">
    <property type="protein sequence ID" value="CAM9567095.1"/>
    <property type="molecule type" value="Genomic_DNA"/>
</dbReference>
<dbReference type="Proteomes" id="UP001162501">
    <property type="component" value="Chromosome 12"/>
</dbReference>
<reference evidence="1" key="2">
    <citation type="submission" date="2025-03" db="EMBL/GenBank/DDBJ databases">
        <authorList>
            <consortium name="ELIXIR-Norway"/>
            <consortium name="Elixir Norway"/>
        </authorList>
    </citation>
    <scope>NUCLEOTIDE SEQUENCE</scope>
</reference>
<organism evidence="1 2">
    <name type="scientific">Rangifer tarandus platyrhynchus</name>
    <name type="common">Svalbard reindeer</name>
    <dbReference type="NCBI Taxonomy" id="3082113"/>
    <lineage>
        <taxon>Eukaryota</taxon>
        <taxon>Metazoa</taxon>
        <taxon>Chordata</taxon>
        <taxon>Craniata</taxon>
        <taxon>Vertebrata</taxon>
        <taxon>Euteleostomi</taxon>
        <taxon>Mammalia</taxon>
        <taxon>Eutheria</taxon>
        <taxon>Laurasiatheria</taxon>
        <taxon>Artiodactyla</taxon>
        <taxon>Ruminantia</taxon>
        <taxon>Pecora</taxon>
        <taxon>Cervidae</taxon>
        <taxon>Odocoileinae</taxon>
        <taxon>Rangifer</taxon>
    </lineage>
</organism>
<protein>
    <submittedName>
        <fullName evidence="1">Uncharacterized protein</fullName>
    </submittedName>
</protein>